<evidence type="ECO:0000256" key="1">
    <source>
        <dbReference type="ARBA" id="ARBA00022723"/>
    </source>
</evidence>
<dbReference type="Proteomes" id="UP001168821">
    <property type="component" value="Unassembled WGS sequence"/>
</dbReference>
<evidence type="ECO:0000256" key="3">
    <source>
        <dbReference type="ARBA" id="ARBA00022833"/>
    </source>
</evidence>
<feature type="domain" description="FLYWCH-type" evidence="4">
    <location>
        <begin position="5"/>
        <end position="63"/>
    </location>
</feature>
<dbReference type="GO" id="GO:0008270">
    <property type="term" value="F:zinc ion binding"/>
    <property type="evidence" value="ECO:0007669"/>
    <property type="project" value="UniProtKB-KW"/>
</dbReference>
<reference evidence="5" key="1">
    <citation type="journal article" date="2023" name="G3 (Bethesda)">
        <title>Whole genome assemblies of Zophobas morio and Tenebrio molitor.</title>
        <authorList>
            <person name="Kaur S."/>
            <person name="Stinson S.A."/>
            <person name="diCenzo G.C."/>
        </authorList>
    </citation>
    <scope>NUCLEOTIDE SEQUENCE</scope>
    <source>
        <strain evidence="5">QUZm001</strain>
    </source>
</reference>
<protein>
    <recommendedName>
        <fullName evidence="4">FLYWCH-type domain-containing protein</fullName>
    </recommendedName>
</protein>
<proteinExistence type="predicted"/>
<sequence length="166" mass="18781">MDFQFVETNRNRKKLYCGGFFYTKIKRTDSAEYWKCDQWVNKCKGRAIINSDGGITLNGVHYHEGNPVKLEVAETVGTIKKRAQSERDAPRAIISRAVSYLSQTTSKMLPTVSSLSRFIRHAREKENSGPSVPLSLSELTVPPQYQNTAKGDKFLLYDSKDGTKKI</sequence>
<dbReference type="EMBL" id="JALNTZ010000003">
    <property type="protein sequence ID" value="KAJ3659348.1"/>
    <property type="molecule type" value="Genomic_DNA"/>
</dbReference>
<evidence type="ECO:0000313" key="5">
    <source>
        <dbReference type="EMBL" id="KAJ3659348.1"/>
    </source>
</evidence>
<dbReference type="Pfam" id="PF04500">
    <property type="entry name" value="FLYWCH"/>
    <property type="match status" value="1"/>
</dbReference>
<evidence type="ECO:0000313" key="6">
    <source>
        <dbReference type="Proteomes" id="UP001168821"/>
    </source>
</evidence>
<keyword evidence="2" id="KW-0863">Zinc-finger</keyword>
<keyword evidence="1" id="KW-0479">Metal-binding</keyword>
<name>A0AA38MKJ2_9CUCU</name>
<keyword evidence="6" id="KW-1185">Reference proteome</keyword>
<keyword evidence="3" id="KW-0862">Zinc</keyword>
<evidence type="ECO:0000259" key="4">
    <source>
        <dbReference type="Pfam" id="PF04500"/>
    </source>
</evidence>
<dbReference type="Gene3D" id="2.20.25.240">
    <property type="match status" value="1"/>
</dbReference>
<gene>
    <name evidence="5" type="ORF">Zmor_011038</name>
</gene>
<dbReference type="AlphaFoldDB" id="A0AA38MKJ2"/>
<comment type="caution">
    <text evidence="5">The sequence shown here is derived from an EMBL/GenBank/DDBJ whole genome shotgun (WGS) entry which is preliminary data.</text>
</comment>
<accession>A0AA38MKJ2</accession>
<dbReference type="InterPro" id="IPR007588">
    <property type="entry name" value="Znf_FLYWCH"/>
</dbReference>
<evidence type="ECO:0000256" key="2">
    <source>
        <dbReference type="ARBA" id="ARBA00022771"/>
    </source>
</evidence>
<organism evidence="5 6">
    <name type="scientific">Zophobas morio</name>
    <dbReference type="NCBI Taxonomy" id="2755281"/>
    <lineage>
        <taxon>Eukaryota</taxon>
        <taxon>Metazoa</taxon>
        <taxon>Ecdysozoa</taxon>
        <taxon>Arthropoda</taxon>
        <taxon>Hexapoda</taxon>
        <taxon>Insecta</taxon>
        <taxon>Pterygota</taxon>
        <taxon>Neoptera</taxon>
        <taxon>Endopterygota</taxon>
        <taxon>Coleoptera</taxon>
        <taxon>Polyphaga</taxon>
        <taxon>Cucujiformia</taxon>
        <taxon>Tenebrionidae</taxon>
        <taxon>Zophobas</taxon>
    </lineage>
</organism>